<dbReference type="InterPro" id="IPR037873">
    <property type="entry name" value="BamE-like"/>
</dbReference>
<dbReference type="EMBL" id="JACDXX010000003">
    <property type="protein sequence ID" value="MCB5409305.1"/>
    <property type="molecule type" value="Genomic_DNA"/>
</dbReference>
<evidence type="ECO:0000256" key="2">
    <source>
        <dbReference type="ARBA" id="ARBA00023136"/>
    </source>
</evidence>
<protein>
    <submittedName>
        <fullName evidence="5">Outer membrane protein assembly factor BamE</fullName>
    </submittedName>
</protein>
<organism evidence="5 6">
    <name type="scientific">Pseudogemmobacter faecipullorum</name>
    <dbReference type="NCBI Taxonomy" id="2755041"/>
    <lineage>
        <taxon>Bacteria</taxon>
        <taxon>Pseudomonadati</taxon>
        <taxon>Pseudomonadota</taxon>
        <taxon>Alphaproteobacteria</taxon>
        <taxon>Rhodobacterales</taxon>
        <taxon>Paracoccaceae</taxon>
        <taxon>Pseudogemmobacter</taxon>
    </lineage>
</organism>
<evidence type="ECO:0000313" key="6">
    <source>
        <dbReference type="Proteomes" id="UP001198571"/>
    </source>
</evidence>
<feature type="signal peptide" evidence="3">
    <location>
        <begin position="1"/>
        <end position="18"/>
    </location>
</feature>
<dbReference type="Proteomes" id="UP001198571">
    <property type="component" value="Unassembled WGS sequence"/>
</dbReference>
<feature type="chain" id="PRO_5045325295" evidence="3">
    <location>
        <begin position="19"/>
        <end position="146"/>
    </location>
</feature>
<name>A0ABS8CJG5_9RHOB</name>
<gene>
    <name evidence="5" type="ORF">H0485_04685</name>
</gene>
<feature type="domain" description="Outer membrane protein assembly factor BamE" evidence="4">
    <location>
        <begin position="25"/>
        <end position="100"/>
    </location>
</feature>
<dbReference type="InterPro" id="IPR007450">
    <property type="entry name" value="BamE_dom"/>
</dbReference>
<sequence length="146" mass="15827">MALRLAAFGLVLLIAACATITRNHGYVPDEVELAQIQVGKDNRESVAEKVGRPSAQGLLNDVGWFYVQSRFEHYGPREPKEVSRQVVVINFTEAGTVSNIGRYGLEDGRVIELSRRVTETTIKGVSFIGQLLGNVGRIDAGSLLGG</sequence>
<evidence type="ECO:0000256" key="3">
    <source>
        <dbReference type="SAM" id="SignalP"/>
    </source>
</evidence>
<dbReference type="Gene3D" id="3.30.1450.10">
    <property type="match status" value="1"/>
</dbReference>
<accession>A0ABS8CJG5</accession>
<evidence type="ECO:0000313" key="5">
    <source>
        <dbReference type="EMBL" id="MCB5409305.1"/>
    </source>
</evidence>
<reference evidence="5 6" key="1">
    <citation type="submission" date="2020-07" db="EMBL/GenBank/DDBJ databases">
        <title>Pseudogemmobacter sp. nov., isolated from poultry manure in Taiwan.</title>
        <authorList>
            <person name="Lin S.-Y."/>
            <person name="Tang Y.-S."/>
            <person name="Young C.-C."/>
        </authorList>
    </citation>
    <scope>NUCLEOTIDE SEQUENCE [LARGE SCALE GENOMIC DNA]</scope>
    <source>
        <strain evidence="5 6">CC-YST710</strain>
    </source>
</reference>
<evidence type="ECO:0000259" key="4">
    <source>
        <dbReference type="Pfam" id="PF04355"/>
    </source>
</evidence>
<keyword evidence="2" id="KW-0472">Membrane</keyword>
<evidence type="ECO:0000256" key="1">
    <source>
        <dbReference type="ARBA" id="ARBA00022729"/>
    </source>
</evidence>
<keyword evidence="6" id="KW-1185">Reference proteome</keyword>
<proteinExistence type="predicted"/>
<dbReference type="Pfam" id="PF04355">
    <property type="entry name" value="BamE"/>
    <property type="match status" value="1"/>
</dbReference>
<comment type="caution">
    <text evidence="5">The sequence shown here is derived from an EMBL/GenBank/DDBJ whole genome shotgun (WGS) entry which is preliminary data.</text>
</comment>
<keyword evidence="1 3" id="KW-0732">Signal</keyword>
<dbReference type="PROSITE" id="PS51257">
    <property type="entry name" value="PROKAR_LIPOPROTEIN"/>
    <property type="match status" value="1"/>
</dbReference>